<evidence type="ECO:0000313" key="1">
    <source>
        <dbReference type="EMBL" id="KAI3805138.1"/>
    </source>
</evidence>
<comment type="caution">
    <text evidence="1">The sequence shown here is derived from an EMBL/GenBank/DDBJ whole genome shotgun (WGS) entry which is preliminary data.</text>
</comment>
<protein>
    <submittedName>
        <fullName evidence="1">Uncharacterized protein</fullName>
    </submittedName>
</protein>
<name>A0ACB9IBV2_9ASTR</name>
<reference evidence="1 2" key="2">
    <citation type="journal article" date="2022" name="Mol. Ecol. Resour.">
        <title>The genomes of chicory, endive, great burdock and yacon provide insights into Asteraceae paleo-polyploidization history and plant inulin production.</title>
        <authorList>
            <person name="Fan W."/>
            <person name="Wang S."/>
            <person name="Wang H."/>
            <person name="Wang A."/>
            <person name="Jiang F."/>
            <person name="Liu H."/>
            <person name="Zhao H."/>
            <person name="Xu D."/>
            <person name="Zhang Y."/>
        </authorList>
    </citation>
    <scope>NUCLEOTIDE SEQUENCE [LARGE SCALE GENOMIC DNA]</scope>
    <source>
        <strain evidence="2">cv. Yunnan</strain>
        <tissue evidence="1">Leaves</tissue>
    </source>
</reference>
<sequence>MLDLHIGTSTKPPRLTSAEDFIEWKFRYKNYVLLSKAKMWRSIIRGHQVPMYTKSDGSQAHKQIENYTDEDYDLVERDLKALASLTMALSPDTAHNFKE</sequence>
<dbReference type="Proteomes" id="UP001056120">
    <property type="component" value="Linkage Group LG09"/>
</dbReference>
<accession>A0ACB9IBV2</accession>
<evidence type="ECO:0000313" key="2">
    <source>
        <dbReference type="Proteomes" id="UP001056120"/>
    </source>
</evidence>
<keyword evidence="2" id="KW-1185">Reference proteome</keyword>
<organism evidence="1 2">
    <name type="scientific">Smallanthus sonchifolius</name>
    <dbReference type="NCBI Taxonomy" id="185202"/>
    <lineage>
        <taxon>Eukaryota</taxon>
        <taxon>Viridiplantae</taxon>
        <taxon>Streptophyta</taxon>
        <taxon>Embryophyta</taxon>
        <taxon>Tracheophyta</taxon>
        <taxon>Spermatophyta</taxon>
        <taxon>Magnoliopsida</taxon>
        <taxon>eudicotyledons</taxon>
        <taxon>Gunneridae</taxon>
        <taxon>Pentapetalae</taxon>
        <taxon>asterids</taxon>
        <taxon>campanulids</taxon>
        <taxon>Asterales</taxon>
        <taxon>Asteraceae</taxon>
        <taxon>Asteroideae</taxon>
        <taxon>Heliantheae alliance</taxon>
        <taxon>Millerieae</taxon>
        <taxon>Smallanthus</taxon>
    </lineage>
</organism>
<dbReference type="EMBL" id="CM042026">
    <property type="protein sequence ID" value="KAI3805138.1"/>
    <property type="molecule type" value="Genomic_DNA"/>
</dbReference>
<reference evidence="2" key="1">
    <citation type="journal article" date="2022" name="Mol. Ecol. Resour.">
        <title>The genomes of chicory, endive, great burdock and yacon provide insights into Asteraceae palaeo-polyploidization history and plant inulin production.</title>
        <authorList>
            <person name="Fan W."/>
            <person name="Wang S."/>
            <person name="Wang H."/>
            <person name="Wang A."/>
            <person name="Jiang F."/>
            <person name="Liu H."/>
            <person name="Zhao H."/>
            <person name="Xu D."/>
            <person name="Zhang Y."/>
        </authorList>
    </citation>
    <scope>NUCLEOTIDE SEQUENCE [LARGE SCALE GENOMIC DNA]</scope>
    <source>
        <strain evidence="2">cv. Yunnan</strain>
    </source>
</reference>
<proteinExistence type="predicted"/>
<gene>
    <name evidence="1" type="ORF">L1987_27220</name>
</gene>